<sequence>MVKLKNGYIATNLQEALRIMKEEKVTPYGGGTDLMVEQKGKPTYLFLHKVAELKEITQDKQYIKMGSEVTFTDIEQSNIAPQILKDAIAKLAAPAIRNFGTVGGNIGNGSAKADSALIFFVTDSFIHLKSIGSDRIIPIKQFYKKRKELDLKEGELIVEILIPKKHLEHYYYKKIGARNSLAISRVSFAGLFDTQDGVITHLATAFGAVESMIVRHPEIDDILIGKTIEEAKNLKNIYLETYEKAIHPNAGRVSKEYRKTVCMNLLEDFLRQNGIS</sequence>
<dbReference type="Pfam" id="PF00941">
    <property type="entry name" value="FAD_binding_5"/>
    <property type="match status" value="1"/>
</dbReference>
<dbReference type="InterPro" id="IPR036683">
    <property type="entry name" value="CO_DH_flav_C_dom_sf"/>
</dbReference>
<dbReference type="SUPFAM" id="SSF55447">
    <property type="entry name" value="CO dehydrogenase flavoprotein C-terminal domain-like"/>
    <property type="match status" value="1"/>
</dbReference>
<dbReference type="SMART" id="SM01092">
    <property type="entry name" value="CO_deh_flav_C"/>
    <property type="match status" value="1"/>
</dbReference>
<keyword evidence="3" id="KW-0560">Oxidoreductase</keyword>
<keyword evidence="6" id="KW-1185">Reference proteome</keyword>
<keyword evidence="2" id="KW-0274">FAD</keyword>
<evidence type="ECO:0000256" key="3">
    <source>
        <dbReference type="ARBA" id="ARBA00023002"/>
    </source>
</evidence>
<dbReference type="Proteomes" id="UP000196365">
    <property type="component" value="Unassembled WGS sequence"/>
</dbReference>
<evidence type="ECO:0000256" key="2">
    <source>
        <dbReference type="ARBA" id="ARBA00022827"/>
    </source>
</evidence>
<dbReference type="InterPro" id="IPR016166">
    <property type="entry name" value="FAD-bd_PCMH"/>
</dbReference>
<protein>
    <submittedName>
        <fullName evidence="5">CO or xanthine dehydrogenase, FAD-binding subunit</fullName>
    </submittedName>
</protein>
<feature type="domain" description="FAD-binding PCMH-type" evidence="4">
    <location>
        <begin position="1"/>
        <end position="167"/>
    </location>
</feature>
<accession>A0A1T4MQ74</accession>
<reference evidence="5 6" key="1">
    <citation type="submission" date="2017-02" db="EMBL/GenBank/DDBJ databases">
        <authorList>
            <person name="Peterson S.W."/>
        </authorList>
    </citation>
    <scope>NUCLEOTIDE SEQUENCE [LARGE SCALE GENOMIC DNA]</scope>
    <source>
        <strain evidence="5 6">DSM 15102</strain>
    </source>
</reference>
<dbReference type="InterPro" id="IPR036318">
    <property type="entry name" value="FAD-bd_PCMH-like_sf"/>
</dbReference>
<name>A0A1T4MQ74_9FIRM</name>
<dbReference type="PANTHER" id="PTHR42659">
    <property type="entry name" value="XANTHINE DEHYDROGENASE SUBUNIT C-RELATED"/>
    <property type="match status" value="1"/>
</dbReference>
<dbReference type="Pfam" id="PF03450">
    <property type="entry name" value="CO_deh_flav_C"/>
    <property type="match status" value="1"/>
</dbReference>
<dbReference type="Gene3D" id="3.30.465.10">
    <property type="match status" value="1"/>
</dbReference>
<gene>
    <name evidence="5" type="ORF">SAMN02745973_01391</name>
</gene>
<dbReference type="RefSeq" id="WP_087678825.1">
    <property type="nucleotide sequence ID" value="NZ_FUWV01000008.1"/>
</dbReference>
<dbReference type="InterPro" id="IPR051312">
    <property type="entry name" value="Diverse_Substr_Oxidored"/>
</dbReference>
<evidence type="ECO:0000313" key="5">
    <source>
        <dbReference type="EMBL" id="SJZ68935.1"/>
    </source>
</evidence>
<dbReference type="OrthoDB" id="9789842at2"/>
<dbReference type="EMBL" id="FUWV01000008">
    <property type="protein sequence ID" value="SJZ68935.1"/>
    <property type="molecule type" value="Genomic_DNA"/>
</dbReference>
<dbReference type="PROSITE" id="PS51387">
    <property type="entry name" value="FAD_PCMH"/>
    <property type="match status" value="1"/>
</dbReference>
<dbReference type="GO" id="GO:0016491">
    <property type="term" value="F:oxidoreductase activity"/>
    <property type="evidence" value="ECO:0007669"/>
    <property type="project" value="UniProtKB-KW"/>
</dbReference>
<dbReference type="Gene3D" id="3.30.390.50">
    <property type="entry name" value="CO dehydrogenase flavoprotein, C-terminal domain"/>
    <property type="match status" value="1"/>
</dbReference>
<organism evidence="5 6">
    <name type="scientific">Garciella nitratireducens DSM 15102</name>
    <dbReference type="NCBI Taxonomy" id="1121911"/>
    <lineage>
        <taxon>Bacteria</taxon>
        <taxon>Bacillati</taxon>
        <taxon>Bacillota</taxon>
        <taxon>Clostridia</taxon>
        <taxon>Eubacteriales</taxon>
        <taxon>Eubacteriaceae</taxon>
        <taxon>Garciella</taxon>
    </lineage>
</organism>
<evidence type="ECO:0000313" key="6">
    <source>
        <dbReference type="Proteomes" id="UP000196365"/>
    </source>
</evidence>
<dbReference type="SUPFAM" id="SSF56176">
    <property type="entry name" value="FAD-binding/transporter-associated domain-like"/>
    <property type="match status" value="1"/>
</dbReference>
<dbReference type="GO" id="GO:0071949">
    <property type="term" value="F:FAD binding"/>
    <property type="evidence" value="ECO:0007669"/>
    <property type="project" value="InterPro"/>
</dbReference>
<proteinExistence type="predicted"/>
<evidence type="ECO:0000259" key="4">
    <source>
        <dbReference type="PROSITE" id="PS51387"/>
    </source>
</evidence>
<dbReference type="InterPro" id="IPR016169">
    <property type="entry name" value="FAD-bd_PCMH_sub2"/>
</dbReference>
<keyword evidence="1" id="KW-0285">Flavoprotein</keyword>
<evidence type="ECO:0000256" key="1">
    <source>
        <dbReference type="ARBA" id="ARBA00022630"/>
    </source>
</evidence>
<dbReference type="AlphaFoldDB" id="A0A1T4MQ74"/>
<dbReference type="PANTHER" id="PTHR42659:SF2">
    <property type="entry name" value="XANTHINE DEHYDROGENASE SUBUNIT C-RELATED"/>
    <property type="match status" value="1"/>
</dbReference>
<dbReference type="InterPro" id="IPR005107">
    <property type="entry name" value="CO_DH_flav_C"/>
</dbReference>
<dbReference type="InterPro" id="IPR002346">
    <property type="entry name" value="Mopterin_DH_FAD-bd"/>
</dbReference>